<dbReference type="InterPro" id="IPR005033">
    <property type="entry name" value="YEATS"/>
</dbReference>
<reference evidence="5 6" key="1">
    <citation type="submission" date="2022-12" db="EMBL/GenBank/DDBJ databases">
        <title>Chromosome-level genome assembly of true bugs.</title>
        <authorList>
            <person name="Ma L."/>
            <person name="Li H."/>
        </authorList>
    </citation>
    <scope>NUCLEOTIDE SEQUENCE [LARGE SCALE GENOMIC DNA]</scope>
    <source>
        <strain evidence="5">Lab_2022b</strain>
    </source>
</reference>
<feature type="region of interest" description="Disordered" evidence="3">
    <location>
        <begin position="327"/>
        <end position="348"/>
    </location>
</feature>
<dbReference type="Pfam" id="PF03366">
    <property type="entry name" value="YEATS"/>
    <property type="match status" value="1"/>
</dbReference>
<feature type="region of interest" description="Disordered" evidence="3">
    <location>
        <begin position="478"/>
        <end position="498"/>
    </location>
</feature>
<evidence type="ECO:0000256" key="2">
    <source>
        <dbReference type="PROSITE-ProRule" id="PRU00376"/>
    </source>
</evidence>
<dbReference type="GO" id="GO:0006355">
    <property type="term" value="P:regulation of DNA-templated transcription"/>
    <property type="evidence" value="ECO:0007669"/>
    <property type="project" value="InterPro"/>
</dbReference>
<dbReference type="CDD" id="cd16907">
    <property type="entry name" value="YEATS_YEATS2_like"/>
    <property type="match status" value="1"/>
</dbReference>
<feature type="compositionally biased region" description="Basic and acidic residues" evidence="3">
    <location>
        <begin position="331"/>
        <end position="342"/>
    </location>
</feature>
<name>A0AAW1CZA9_9HEMI</name>
<dbReference type="Proteomes" id="UP001461498">
    <property type="component" value="Unassembled WGS sequence"/>
</dbReference>
<evidence type="ECO:0000313" key="5">
    <source>
        <dbReference type="EMBL" id="KAK9503627.1"/>
    </source>
</evidence>
<gene>
    <name evidence="5" type="ORF">O3M35_010147</name>
</gene>
<dbReference type="Gene3D" id="2.60.40.1970">
    <property type="entry name" value="YEATS domain"/>
    <property type="match status" value="1"/>
</dbReference>
<dbReference type="AlphaFoldDB" id="A0AAW1CZA9"/>
<keyword evidence="6" id="KW-1185">Reference proteome</keyword>
<dbReference type="EMBL" id="JAPXFL010000007">
    <property type="protein sequence ID" value="KAK9503627.1"/>
    <property type="molecule type" value="Genomic_DNA"/>
</dbReference>
<dbReference type="InterPro" id="IPR038704">
    <property type="entry name" value="YEAST_sf"/>
</dbReference>
<evidence type="ECO:0000313" key="6">
    <source>
        <dbReference type="Proteomes" id="UP001461498"/>
    </source>
</evidence>
<keyword evidence="1 2" id="KW-0539">Nucleus</keyword>
<evidence type="ECO:0000259" key="4">
    <source>
        <dbReference type="PROSITE" id="PS51037"/>
    </source>
</evidence>
<dbReference type="PROSITE" id="PS51037">
    <property type="entry name" value="YEATS"/>
    <property type="match status" value="1"/>
</dbReference>
<organism evidence="5 6">
    <name type="scientific">Rhynocoris fuscipes</name>
    <dbReference type="NCBI Taxonomy" id="488301"/>
    <lineage>
        <taxon>Eukaryota</taxon>
        <taxon>Metazoa</taxon>
        <taxon>Ecdysozoa</taxon>
        <taxon>Arthropoda</taxon>
        <taxon>Hexapoda</taxon>
        <taxon>Insecta</taxon>
        <taxon>Pterygota</taxon>
        <taxon>Neoptera</taxon>
        <taxon>Paraneoptera</taxon>
        <taxon>Hemiptera</taxon>
        <taxon>Heteroptera</taxon>
        <taxon>Panheteroptera</taxon>
        <taxon>Cimicomorpha</taxon>
        <taxon>Reduviidae</taxon>
        <taxon>Harpactorinae</taxon>
        <taxon>Harpactorini</taxon>
        <taxon>Rhynocoris</taxon>
    </lineage>
</organism>
<accession>A0AAW1CZA9</accession>
<sequence>MRTPGKEENECEEASPKRIKLDNAHSVRANLSQILEREIRNEINVRRNDLDIIEQRIFQTRQSLVKIRQGVVAEYYKVNSKGILQMPPHPAVKDTFHGKCPAKKSNVCTDDETIKEENPNIVVSENDAAERDDKTTSAINDGCEIKDFTEDKQFKKLPRYIPPKYRDKDVVQLFEPRGNVKKQKFRLSIVNVSKWIFNKEDGAATHKWTIYVKNSDPSTDISLFVAKVTFFLHHSYKPNDVISVEYPPFKLTRRGWGEFPLRIQLNFKNDLDKPVDVIHQLKLDTTHSGLDTFGNETVVDVWAHINEKDLDDSNETVIENCAIKQEEEEEDKKALKSPKTEPDTLSSVKSSACISDEYLSTSSLSQLSLQSLATEISTDFLSDLFQENEPKQNKEQIEMLKAEIENDCINRQNDLVKVENFDNCDYTELIENISSELIFDGITGQQQTSSVTSNSDEQTLTNCSANITSELNFDKISTEQQSNDSNQINKNETGEDFPIDIFNSTQDLTKIEDISNENSEQTTNFINNDVTSTSLIADTYNPIECLNFVNDEVIIESEHEQDDNNIKINENSSKDNNLTCKNYLENFVDTEILSNNEETIKTDLIPSNHNYIIEVPKISQQIRIAPGISEVQTLNISNSPLKLTTANQIPINESLNKSLQVDNKVPICVNIYDNLNIIKSKTNTKKLFIEDINNIRKMKISPVKNNQLNQVMLNKKISNNGNLLENRNEAIILVKNSELNKNSAVKLSNNLSVSNAASLPNSSQVTIAELNRLTANDNLKQKLFIEMPDGKLREICSVKPANDSIKTKPIIIESSSIKKRRNPPLEIPIKQKETNLMKKTLLINNSGIKIIPSVINQTKFQLNGGQINQLQNTKRLIVPIMKTVQQKTNQSILKPNAVIASGSNKSTIVMSTNNQTNLKLINKSNLINENIIIQRKVLPGESLLKKGNQIQGQEVVTVAPSQHQIQTGNTVFQHAPVSTVSAELRNNGCVLKK</sequence>
<dbReference type="GO" id="GO:0005634">
    <property type="term" value="C:nucleus"/>
    <property type="evidence" value="ECO:0007669"/>
    <property type="project" value="UniProtKB-SubCell"/>
</dbReference>
<feature type="domain" description="YEATS" evidence="4">
    <location>
        <begin position="177"/>
        <end position="338"/>
    </location>
</feature>
<comment type="caution">
    <text evidence="5">The sequence shown here is derived from an EMBL/GenBank/DDBJ whole genome shotgun (WGS) entry which is preliminary data.</text>
</comment>
<protein>
    <recommendedName>
        <fullName evidence="4">YEATS domain-containing protein</fullName>
    </recommendedName>
</protein>
<proteinExistence type="predicted"/>
<comment type="subcellular location">
    <subcellularLocation>
        <location evidence="2">Nucleus</location>
    </subcellularLocation>
</comment>
<dbReference type="PANTHER" id="PTHR23195">
    <property type="entry name" value="YEATS DOMAIN"/>
    <property type="match status" value="1"/>
</dbReference>
<evidence type="ECO:0000256" key="3">
    <source>
        <dbReference type="SAM" id="MobiDB-lite"/>
    </source>
</evidence>
<evidence type="ECO:0000256" key="1">
    <source>
        <dbReference type="ARBA" id="ARBA00023242"/>
    </source>
</evidence>
<feature type="compositionally biased region" description="Polar residues" evidence="3">
    <location>
        <begin position="478"/>
        <end position="491"/>
    </location>
</feature>
<dbReference type="InterPro" id="IPR055129">
    <property type="entry name" value="YEATS_dom"/>
</dbReference>